<comment type="caution">
    <text evidence="1">The sequence shown here is derived from an EMBL/GenBank/DDBJ whole genome shotgun (WGS) entry which is preliminary data.</text>
</comment>
<evidence type="ECO:0000313" key="3">
    <source>
        <dbReference type="Proteomes" id="UP000321393"/>
    </source>
</evidence>
<reference evidence="3 4" key="1">
    <citation type="submission" date="2019-08" db="EMBL/GenBank/DDBJ databases">
        <title>Draft genome sequences of two oriental melons (Cucumis melo L. var makuwa).</title>
        <authorList>
            <person name="Kwon S.-Y."/>
        </authorList>
    </citation>
    <scope>NUCLEOTIDE SEQUENCE [LARGE SCALE GENOMIC DNA]</scope>
    <source>
        <strain evidence="4">cv. Chang Bougi</strain>
        <strain evidence="3">cv. SW 3</strain>
        <tissue evidence="1">Leaf</tissue>
    </source>
</reference>
<evidence type="ECO:0000313" key="1">
    <source>
        <dbReference type="EMBL" id="KAA0066669.1"/>
    </source>
</evidence>
<dbReference type="Proteomes" id="UP000321947">
    <property type="component" value="Unassembled WGS sequence"/>
</dbReference>
<dbReference type="EMBL" id="SSTE01000850">
    <property type="protein sequence ID" value="KAA0066669.1"/>
    <property type="molecule type" value="Genomic_DNA"/>
</dbReference>
<name>A0A5A7VN41_CUCMM</name>
<organism evidence="1 3">
    <name type="scientific">Cucumis melo var. makuwa</name>
    <name type="common">Oriental melon</name>
    <dbReference type="NCBI Taxonomy" id="1194695"/>
    <lineage>
        <taxon>Eukaryota</taxon>
        <taxon>Viridiplantae</taxon>
        <taxon>Streptophyta</taxon>
        <taxon>Embryophyta</taxon>
        <taxon>Tracheophyta</taxon>
        <taxon>Spermatophyta</taxon>
        <taxon>Magnoliopsida</taxon>
        <taxon>eudicotyledons</taxon>
        <taxon>Gunneridae</taxon>
        <taxon>Pentapetalae</taxon>
        <taxon>rosids</taxon>
        <taxon>fabids</taxon>
        <taxon>Cucurbitales</taxon>
        <taxon>Cucurbitaceae</taxon>
        <taxon>Benincaseae</taxon>
        <taxon>Cucumis</taxon>
    </lineage>
</organism>
<dbReference type="Proteomes" id="UP000321393">
    <property type="component" value="Unassembled WGS sequence"/>
</dbReference>
<protein>
    <submittedName>
        <fullName evidence="1">Cytochrome P450 CYP82D47-like</fullName>
    </submittedName>
</protein>
<accession>A0A5A7VN41</accession>
<evidence type="ECO:0000313" key="2">
    <source>
        <dbReference type="EMBL" id="TYK04113.1"/>
    </source>
</evidence>
<sequence length="173" mass="20137">MNESRTSCSRYLSEVGTRFAKDEKNDDSIPHDEVIGDIEVDTSSSLKHFELYKRHQRAFPDWFRAHRFLKCVREKIFVMISSHLGHRMDEHIEDDTLCRPDVDLAVVERPIVHHALMNSYTIMKNNYHIKADQAIMNNNDESCTMSSFPSSFEDINSLFLEFDDTFNNARGSS</sequence>
<dbReference type="AlphaFoldDB" id="A0A5A7VN41"/>
<evidence type="ECO:0000313" key="4">
    <source>
        <dbReference type="Proteomes" id="UP000321947"/>
    </source>
</evidence>
<proteinExistence type="predicted"/>
<gene>
    <name evidence="2" type="ORF">E5676_scaffold2119G00510</name>
    <name evidence="1" type="ORF">E6C27_scaffold979G001020</name>
</gene>
<dbReference type="EMBL" id="SSTD01014757">
    <property type="protein sequence ID" value="TYK04113.1"/>
    <property type="molecule type" value="Genomic_DNA"/>
</dbReference>